<keyword evidence="2" id="KW-0489">Methyltransferase</keyword>
<dbReference type="PROSITE" id="PS01359">
    <property type="entry name" value="ZF_PHD_1"/>
    <property type="match status" value="1"/>
</dbReference>
<evidence type="ECO:0000256" key="10">
    <source>
        <dbReference type="PROSITE-ProRule" id="PRU00146"/>
    </source>
</evidence>
<dbReference type="Gene3D" id="2.40.50.40">
    <property type="match status" value="1"/>
</dbReference>
<dbReference type="CDD" id="cd15571">
    <property type="entry name" value="ePHD"/>
    <property type="match status" value="1"/>
</dbReference>
<evidence type="ECO:0000313" key="16">
    <source>
        <dbReference type="EMBL" id="CAE0674475.1"/>
    </source>
</evidence>
<feature type="region of interest" description="Disordered" evidence="11">
    <location>
        <begin position="1"/>
        <end position="43"/>
    </location>
</feature>
<dbReference type="CDD" id="cd15492">
    <property type="entry name" value="PHD_BRPF_JADE_like"/>
    <property type="match status" value="1"/>
</dbReference>
<evidence type="ECO:0000256" key="3">
    <source>
        <dbReference type="ARBA" id="ARBA00022679"/>
    </source>
</evidence>
<dbReference type="PROSITE" id="PS50868">
    <property type="entry name" value="POST_SET"/>
    <property type="match status" value="1"/>
</dbReference>
<dbReference type="SUPFAM" id="SSF57903">
    <property type="entry name" value="FYVE/PHD zinc finger"/>
    <property type="match status" value="2"/>
</dbReference>
<protein>
    <recommendedName>
        <fullName evidence="17">Histone-lysine N-methyltransferase</fullName>
    </recommendedName>
</protein>
<dbReference type="EMBL" id="HBIV01036831">
    <property type="protein sequence ID" value="CAE0674475.1"/>
    <property type="molecule type" value="Transcribed_RNA"/>
</dbReference>
<dbReference type="GO" id="GO:0006325">
    <property type="term" value="P:chromatin organization"/>
    <property type="evidence" value="ECO:0007669"/>
    <property type="project" value="UniProtKB-KW"/>
</dbReference>
<organism evidence="16">
    <name type="scientific">Lotharella globosa</name>
    <dbReference type="NCBI Taxonomy" id="91324"/>
    <lineage>
        <taxon>Eukaryota</taxon>
        <taxon>Sar</taxon>
        <taxon>Rhizaria</taxon>
        <taxon>Cercozoa</taxon>
        <taxon>Chlorarachniophyceae</taxon>
        <taxon>Lotharella</taxon>
    </lineage>
</organism>
<dbReference type="InterPro" id="IPR000953">
    <property type="entry name" value="Chromo/chromo_shadow_dom"/>
</dbReference>
<dbReference type="SUPFAM" id="SSF82199">
    <property type="entry name" value="SET domain"/>
    <property type="match status" value="1"/>
</dbReference>
<evidence type="ECO:0000256" key="7">
    <source>
        <dbReference type="ARBA" id="ARBA00022833"/>
    </source>
</evidence>
<feature type="domain" description="Chromo" evidence="12">
    <location>
        <begin position="441"/>
        <end position="500"/>
    </location>
</feature>
<keyword evidence="3" id="KW-0808">Transferase</keyword>
<evidence type="ECO:0008006" key="17">
    <source>
        <dbReference type="Google" id="ProtNLM"/>
    </source>
</evidence>
<dbReference type="PROSITE" id="PS50016">
    <property type="entry name" value="ZF_PHD_2"/>
    <property type="match status" value="1"/>
</dbReference>
<dbReference type="Gene3D" id="3.30.40.10">
    <property type="entry name" value="Zinc/RING finger domain, C3HC4 (zinc finger)"/>
    <property type="match status" value="2"/>
</dbReference>
<evidence type="ECO:0000256" key="1">
    <source>
        <dbReference type="ARBA" id="ARBA00004123"/>
    </source>
</evidence>
<dbReference type="SMART" id="SM00508">
    <property type="entry name" value="PostSET"/>
    <property type="match status" value="1"/>
</dbReference>
<keyword evidence="5" id="KW-0479">Metal-binding</keyword>
<comment type="subcellular location">
    <subcellularLocation>
        <location evidence="1">Nucleus</location>
    </subcellularLocation>
</comment>
<evidence type="ECO:0000256" key="6">
    <source>
        <dbReference type="ARBA" id="ARBA00022771"/>
    </source>
</evidence>
<dbReference type="GO" id="GO:0008270">
    <property type="term" value="F:zinc ion binding"/>
    <property type="evidence" value="ECO:0007669"/>
    <property type="project" value="UniProtKB-KW"/>
</dbReference>
<dbReference type="PROSITE" id="PS50280">
    <property type="entry name" value="SET"/>
    <property type="match status" value="1"/>
</dbReference>
<evidence type="ECO:0000259" key="12">
    <source>
        <dbReference type="PROSITE" id="PS50013"/>
    </source>
</evidence>
<dbReference type="InterPro" id="IPR050701">
    <property type="entry name" value="Histone_Mod_Regulator"/>
</dbReference>
<dbReference type="InterPro" id="IPR023779">
    <property type="entry name" value="Chromodomain_CS"/>
</dbReference>
<dbReference type="Pfam" id="PF00856">
    <property type="entry name" value="SET"/>
    <property type="match status" value="1"/>
</dbReference>
<feature type="compositionally biased region" description="Basic residues" evidence="11">
    <location>
        <begin position="309"/>
        <end position="319"/>
    </location>
</feature>
<evidence type="ECO:0000259" key="15">
    <source>
        <dbReference type="PROSITE" id="PS50868"/>
    </source>
</evidence>
<evidence type="ECO:0000259" key="13">
    <source>
        <dbReference type="PROSITE" id="PS50016"/>
    </source>
</evidence>
<dbReference type="GO" id="GO:0006357">
    <property type="term" value="P:regulation of transcription by RNA polymerase II"/>
    <property type="evidence" value="ECO:0007669"/>
    <property type="project" value="TreeGrafter"/>
</dbReference>
<dbReference type="InterPro" id="IPR019787">
    <property type="entry name" value="Znf_PHD-finger"/>
</dbReference>
<dbReference type="PROSITE" id="PS50013">
    <property type="entry name" value="CHROMO_2"/>
    <property type="match status" value="1"/>
</dbReference>
<accession>A0A7S3Z7P4</accession>
<dbReference type="InterPro" id="IPR013083">
    <property type="entry name" value="Znf_RING/FYVE/PHD"/>
</dbReference>
<feature type="region of interest" description="Disordered" evidence="11">
    <location>
        <begin position="308"/>
        <end position="335"/>
    </location>
</feature>
<dbReference type="InterPro" id="IPR003616">
    <property type="entry name" value="Post-SET_dom"/>
</dbReference>
<dbReference type="InterPro" id="IPR046341">
    <property type="entry name" value="SET_dom_sf"/>
</dbReference>
<dbReference type="PANTHER" id="PTHR13793">
    <property type="entry name" value="PHD FINGER PROTEINS"/>
    <property type="match status" value="1"/>
</dbReference>
<keyword evidence="4" id="KW-0949">S-adenosyl-L-methionine</keyword>
<dbReference type="Pfam" id="PF00385">
    <property type="entry name" value="Chromo"/>
    <property type="match status" value="1"/>
</dbReference>
<keyword evidence="7" id="KW-0862">Zinc</keyword>
<evidence type="ECO:0000256" key="5">
    <source>
        <dbReference type="ARBA" id="ARBA00022723"/>
    </source>
</evidence>
<dbReference type="GO" id="GO:0005634">
    <property type="term" value="C:nucleus"/>
    <property type="evidence" value="ECO:0007669"/>
    <property type="project" value="UniProtKB-SubCell"/>
</dbReference>
<evidence type="ECO:0000256" key="4">
    <source>
        <dbReference type="ARBA" id="ARBA00022691"/>
    </source>
</evidence>
<name>A0A7S3Z7P4_9EUKA</name>
<proteinExistence type="predicted"/>
<dbReference type="SUPFAM" id="SSF54160">
    <property type="entry name" value="Chromo domain-like"/>
    <property type="match status" value="1"/>
</dbReference>
<dbReference type="InterPro" id="IPR023780">
    <property type="entry name" value="Chromo_domain"/>
</dbReference>
<dbReference type="GO" id="GO:0008168">
    <property type="term" value="F:methyltransferase activity"/>
    <property type="evidence" value="ECO:0007669"/>
    <property type="project" value="UniProtKB-KW"/>
</dbReference>
<dbReference type="Pfam" id="PF13832">
    <property type="entry name" value="zf-HC5HC2H_2"/>
    <property type="match status" value="1"/>
</dbReference>
<feature type="domain" description="SET" evidence="14">
    <location>
        <begin position="612"/>
        <end position="751"/>
    </location>
</feature>
<dbReference type="Gene3D" id="2.170.270.10">
    <property type="entry name" value="SET domain"/>
    <property type="match status" value="1"/>
</dbReference>
<sequence>MSRQDCGDSPVSPTAEELKGNPIIQARSKRQTSGVKRKRDLPAFHKTSSQPVVRRQEDEQIGSHKRYVRCDVCGRPDPEADNSLVICSGCDVAVHQTCYGVAFIPEGPWFCHRCAMNYDPSTTKCQLCGHTGGAMLPIGKLPLDPQADGDGKKRIWAHALCGLWMPDVQVRRSSPDYTGHLYMSIKNVDRNRFRLLKCSLCSEYHREGACIQCSGGRCRKSVHPYCARSRLKDPTKGEFVDEPSWTLLEMARSDKQFEYHCRCPAHVLNNGQVPPPSGLKNVCFLRARIHGGREIEFSVAPGFVNSLKGTRKGQKKRGSKSSSTENGQYMDRTGGGTKVPISRFRGVWWSMMRYQWLASVQMNGVNVPLGYYDSDVTAAQIVDQFIKEQHLNQPLNFPNGVDAVKDQHELATGTRKEEKKKKKPKKAKKKKVAVVEDEYVGHVEAILGRMLCFDGTTRYLVKWEGFEDIDNTWEPPENLDCPGLVEKFEVKLKDERIRRRESDVGTGNCLHHWENNVWAQCPMRQIYVMNKPFVYVKSCVISSSLLVQNMLTMQEINGSEDIGKEHPLLLESNEDDKKEILGRGSDTKGATATSDTKNLTKMSCFGTVSMKSPCCCAECGIPYMLLVEYMGSNKGFGVIAGEDIPAGSQVCEYVGELLEREVVRRREKTYKKEGLYYLFEPSHASFIIDATFVGGVSRFINHSCSPNCKSKEIVQPEMLNLSGTAAPSPPRVVYIASKDIKKGEELTIDYIPSYTEDTVLQKQVKCFCKSPNCRGWVL</sequence>
<dbReference type="InterPro" id="IPR016197">
    <property type="entry name" value="Chromo-like_dom_sf"/>
</dbReference>
<keyword evidence="9" id="KW-0539">Nucleus</keyword>
<reference evidence="16" key="1">
    <citation type="submission" date="2021-01" db="EMBL/GenBank/DDBJ databases">
        <authorList>
            <person name="Corre E."/>
            <person name="Pelletier E."/>
            <person name="Niang G."/>
            <person name="Scheremetjew M."/>
            <person name="Finn R."/>
            <person name="Kale V."/>
            <person name="Holt S."/>
            <person name="Cochrane G."/>
            <person name="Meng A."/>
            <person name="Brown T."/>
            <person name="Cohen L."/>
        </authorList>
    </citation>
    <scope>NUCLEOTIDE SEQUENCE</scope>
    <source>
        <strain evidence="16">CCCM811</strain>
    </source>
</reference>
<dbReference type="GO" id="GO:0032259">
    <property type="term" value="P:methylation"/>
    <property type="evidence" value="ECO:0007669"/>
    <property type="project" value="UniProtKB-KW"/>
</dbReference>
<evidence type="ECO:0000256" key="11">
    <source>
        <dbReference type="SAM" id="MobiDB-lite"/>
    </source>
</evidence>
<gene>
    <name evidence="16" type="ORF">LGLO00237_LOCUS26249</name>
</gene>
<dbReference type="SMART" id="SM00298">
    <property type="entry name" value="CHROMO"/>
    <property type="match status" value="1"/>
</dbReference>
<evidence type="ECO:0000259" key="14">
    <source>
        <dbReference type="PROSITE" id="PS50280"/>
    </source>
</evidence>
<dbReference type="InterPro" id="IPR011011">
    <property type="entry name" value="Znf_FYVE_PHD"/>
</dbReference>
<feature type="domain" description="Post-SET" evidence="15">
    <location>
        <begin position="762"/>
        <end position="778"/>
    </location>
</feature>
<dbReference type="PROSITE" id="PS00598">
    <property type="entry name" value="CHROMO_1"/>
    <property type="match status" value="1"/>
</dbReference>
<evidence type="ECO:0000256" key="9">
    <source>
        <dbReference type="ARBA" id="ARBA00023242"/>
    </source>
</evidence>
<dbReference type="InterPro" id="IPR001214">
    <property type="entry name" value="SET_dom"/>
</dbReference>
<feature type="domain" description="PHD-type" evidence="13">
    <location>
        <begin position="67"/>
        <end position="117"/>
    </location>
</feature>
<dbReference type="Pfam" id="PF13831">
    <property type="entry name" value="PHD_2"/>
    <property type="match status" value="1"/>
</dbReference>
<dbReference type="SMART" id="SM00317">
    <property type="entry name" value="SET"/>
    <property type="match status" value="1"/>
</dbReference>
<dbReference type="SMART" id="SM00249">
    <property type="entry name" value="PHD"/>
    <property type="match status" value="2"/>
</dbReference>
<keyword evidence="6 10" id="KW-0863">Zinc-finger</keyword>
<dbReference type="InterPro" id="IPR001965">
    <property type="entry name" value="Znf_PHD"/>
</dbReference>
<dbReference type="PANTHER" id="PTHR13793:SF107">
    <property type="entry name" value="BROMODOMAIN-CONTAINING PROTEIN HOMOLOG"/>
    <property type="match status" value="1"/>
</dbReference>
<evidence type="ECO:0000256" key="8">
    <source>
        <dbReference type="ARBA" id="ARBA00022853"/>
    </source>
</evidence>
<dbReference type="InterPro" id="IPR019786">
    <property type="entry name" value="Zinc_finger_PHD-type_CS"/>
</dbReference>
<feature type="compositionally biased region" description="Basic residues" evidence="11">
    <location>
        <begin position="27"/>
        <end position="39"/>
    </location>
</feature>
<dbReference type="AlphaFoldDB" id="A0A7S3Z7P4"/>
<evidence type="ECO:0000256" key="2">
    <source>
        <dbReference type="ARBA" id="ARBA00022603"/>
    </source>
</evidence>
<keyword evidence="8" id="KW-0156">Chromatin regulator</keyword>